<dbReference type="AlphaFoldDB" id="A0A8J4V2R7"/>
<comment type="cofactor">
    <cofactor evidence="6">
        <name>a divalent metal cation</name>
        <dbReference type="ChEBI" id="CHEBI:60240"/>
    </cofactor>
    <text evidence="6">Binds 2 divalent metal cations per subunit. Site 1 may preferentially bind zinc ions, while site 2 has a preference for magnesium and/or manganese ions.</text>
</comment>
<gene>
    <name evidence="11" type="ORF">CYY_006854</name>
</gene>
<dbReference type="Gene3D" id="1.10.1300.10">
    <property type="entry name" value="3'5'-cyclic nucleotide phosphodiesterase, catalytic domain"/>
    <property type="match status" value="1"/>
</dbReference>
<keyword evidence="1 5" id="KW-0479">Metal-binding</keyword>
<feature type="coiled-coil region" evidence="7">
    <location>
        <begin position="354"/>
        <end position="381"/>
    </location>
</feature>
<protein>
    <recommendedName>
        <fullName evidence="6">Phosphodiesterase</fullName>
        <ecNumber evidence="6">3.1.4.-</ecNumber>
    </recommendedName>
</protein>
<sequence length="829" mass="94627">MNTSDKLNSNNSIVDNRELNSNTTHNNNMSTEEIFVENNNKIKNSTNNNETIIELKNVSTSLSSSFSSLGSHMNSMTNNSVVNNTNNTNNGNYGSPTSNSKFVGNQPTDIHNIHHKHVSYITSQPSSLSSSSSSLSASPSVLNNNDQSSSKLSKTHHLSNTIISRNDKLESLRGPIILQTFVLYAFFLIVIGSAEGTSWSPEIRVSNFVPYCIICIVLLEINRLHREPLMRVIFPLYSSNIPFCYMCIFSREAHVLIALLFFCSCLCIFIQSGVPKLRKHIIIFIIVFMINYACCLLFMEWFYIDTTGKQPYRGRVLNPKIHWGEESTILVSMALLGCTFLVLEKFIKSYGKCVLEQFNQIKALEIEKEKLESEIKIINLSKMDLGTPLDKSMVILRKMLKNTESESNKKQLVKVLSVLSSNKLYDPDFDANQVDDAEVYSWLQSMINRDVLGNQIMIELPNRLNSSRHLISPNNRNNKRDTIYEKNIEDLIGSNILEWSFPIFKIYNLTEGTPLLHVSMYLFSRHKFFQKFNINEETFKLFIQEVEAGYESQNPYHNSTHATDVLQNTNYFIEKALFRYVSDLEIFSMLLSAIVHDYKHPGFNNTFQINTKSSLALKYNDRSVLENYHICQAFKLINQPNGILSNMSEPQKREVRDLAINLVLSTDMANHFDLVGKFKSKLNGTNGFACLDKKDKLLLMQIAIKCADVSNPSKPWDLYKEWADRVMEEFYRQGDEERKRGMDISAFMDRNKPATTKCQISFINLFVDPLYEMWTTQFPEFKQCHSNVKSNLAVWEAEMNTTSLTIVPVVTAPTTPVLTSTPVVAVAVK</sequence>
<keyword evidence="9" id="KW-0472">Membrane</keyword>
<feature type="binding site" evidence="5">
    <location>
        <position position="708"/>
    </location>
    <ligand>
        <name>Zn(2+)</name>
        <dbReference type="ChEBI" id="CHEBI:29105"/>
        <label>1</label>
    </ligand>
</feature>
<comment type="similarity">
    <text evidence="6">Belongs to the cyclic nucleotide phosphodiesterase family.</text>
</comment>
<dbReference type="InterPro" id="IPR023088">
    <property type="entry name" value="PDEase"/>
</dbReference>
<feature type="compositionally biased region" description="Low complexity" evidence="8">
    <location>
        <begin position="131"/>
        <end position="140"/>
    </location>
</feature>
<accession>A0A8J4V2R7</accession>
<evidence type="ECO:0000313" key="12">
    <source>
        <dbReference type="Proteomes" id="UP000695562"/>
    </source>
</evidence>
<dbReference type="OrthoDB" id="18445at2759"/>
<feature type="compositionally biased region" description="Low complexity" evidence="8">
    <location>
        <begin position="19"/>
        <end position="29"/>
    </location>
</feature>
<feature type="binding site" evidence="4">
    <location>
        <begin position="557"/>
        <end position="561"/>
    </location>
    <ligand>
        <name>AMP</name>
        <dbReference type="ChEBI" id="CHEBI:456215"/>
    </ligand>
</feature>
<feature type="region of interest" description="Disordered" evidence="8">
    <location>
        <begin position="1"/>
        <end position="29"/>
    </location>
</feature>
<dbReference type="PROSITE" id="PS51845">
    <property type="entry name" value="PDEASE_I_2"/>
    <property type="match status" value="1"/>
</dbReference>
<feature type="compositionally biased region" description="Polar residues" evidence="8">
    <location>
        <begin position="1"/>
        <end position="14"/>
    </location>
</feature>
<dbReference type="InterPro" id="IPR023174">
    <property type="entry name" value="PDEase_CS"/>
</dbReference>
<feature type="binding site" evidence="5">
    <location>
        <position position="561"/>
    </location>
    <ligand>
        <name>Zn(2+)</name>
        <dbReference type="ChEBI" id="CHEBI:29105"/>
        <label>1</label>
    </ligand>
</feature>
<dbReference type="PRINTS" id="PR00387">
    <property type="entry name" value="PDIESTERASE1"/>
</dbReference>
<feature type="transmembrane region" description="Helical" evidence="9">
    <location>
        <begin position="172"/>
        <end position="191"/>
    </location>
</feature>
<dbReference type="InterPro" id="IPR036971">
    <property type="entry name" value="PDEase_catalytic_dom_sf"/>
</dbReference>
<evidence type="ECO:0000256" key="9">
    <source>
        <dbReference type="SAM" id="Phobius"/>
    </source>
</evidence>
<dbReference type="InterPro" id="IPR003607">
    <property type="entry name" value="HD/PDEase_dom"/>
</dbReference>
<feature type="region of interest" description="Disordered" evidence="8">
    <location>
        <begin position="131"/>
        <end position="153"/>
    </location>
</feature>
<feature type="transmembrane region" description="Helical" evidence="9">
    <location>
        <begin position="203"/>
        <end position="221"/>
    </location>
</feature>
<feature type="binding site" evidence="4">
    <location>
        <position position="759"/>
    </location>
    <ligand>
        <name>AMP</name>
        <dbReference type="ChEBI" id="CHEBI:456215"/>
    </ligand>
</feature>
<comment type="caution">
    <text evidence="11">The sequence shown here is derived from an EMBL/GenBank/DDBJ whole genome shotgun (WGS) entry which is preliminary data.</text>
</comment>
<feature type="transmembrane region" description="Helical" evidence="9">
    <location>
        <begin position="255"/>
        <end position="274"/>
    </location>
</feature>
<dbReference type="Proteomes" id="UP000695562">
    <property type="component" value="Unassembled WGS sequence"/>
</dbReference>
<proteinExistence type="inferred from homology"/>
<feature type="compositionally biased region" description="Low complexity" evidence="8">
    <location>
        <begin position="79"/>
        <end position="100"/>
    </location>
</feature>
<name>A0A8J4V2R7_9MYCE</name>
<keyword evidence="2 6" id="KW-0378">Hydrolase</keyword>
<feature type="binding site" evidence="5">
    <location>
        <position position="597"/>
    </location>
    <ligand>
        <name>Zn(2+)</name>
        <dbReference type="ChEBI" id="CHEBI:29105"/>
        <label>1</label>
    </ligand>
</feature>
<evidence type="ECO:0000256" key="5">
    <source>
        <dbReference type="PIRSR" id="PIRSR623088-3"/>
    </source>
</evidence>
<feature type="binding site" evidence="4">
    <location>
        <position position="708"/>
    </location>
    <ligand>
        <name>AMP</name>
        <dbReference type="ChEBI" id="CHEBI:456215"/>
    </ligand>
</feature>
<evidence type="ECO:0000259" key="10">
    <source>
        <dbReference type="PROSITE" id="PS51845"/>
    </source>
</evidence>
<evidence type="ECO:0000256" key="3">
    <source>
        <dbReference type="PIRSR" id="PIRSR623088-1"/>
    </source>
</evidence>
<keyword evidence="9" id="KW-0812">Transmembrane</keyword>
<feature type="binding site" evidence="5">
    <location>
        <position position="596"/>
    </location>
    <ligand>
        <name>Zn(2+)</name>
        <dbReference type="ChEBI" id="CHEBI:29105"/>
        <label>1</label>
    </ligand>
</feature>
<dbReference type="GO" id="GO:0046872">
    <property type="term" value="F:metal ion binding"/>
    <property type="evidence" value="ECO:0007669"/>
    <property type="project" value="UniProtKB-KW"/>
</dbReference>
<keyword evidence="12" id="KW-1185">Reference proteome</keyword>
<reference evidence="11" key="1">
    <citation type="submission" date="2020-01" db="EMBL/GenBank/DDBJ databases">
        <title>Development of genomics and gene disruption for Polysphondylium violaceum indicates a role for the polyketide synthase stlB in stalk morphogenesis.</title>
        <authorList>
            <person name="Narita B."/>
            <person name="Kawabe Y."/>
            <person name="Kin K."/>
            <person name="Saito T."/>
            <person name="Gibbs R."/>
            <person name="Kuspa A."/>
            <person name="Muzny D."/>
            <person name="Queller D."/>
            <person name="Richards S."/>
            <person name="Strassman J."/>
            <person name="Sucgang R."/>
            <person name="Worley K."/>
            <person name="Schaap P."/>
        </authorList>
    </citation>
    <scope>NUCLEOTIDE SEQUENCE</scope>
    <source>
        <strain evidence="11">QSvi11</strain>
    </source>
</reference>
<dbReference type="EMBL" id="AJWJ01000334">
    <property type="protein sequence ID" value="KAF2071837.1"/>
    <property type="molecule type" value="Genomic_DNA"/>
</dbReference>
<feature type="region of interest" description="Disordered" evidence="8">
    <location>
        <begin position="79"/>
        <end position="103"/>
    </location>
</feature>
<evidence type="ECO:0000256" key="1">
    <source>
        <dbReference type="ARBA" id="ARBA00022723"/>
    </source>
</evidence>
<dbReference type="Pfam" id="PF00233">
    <property type="entry name" value="PDEase_I"/>
    <property type="match status" value="1"/>
</dbReference>
<evidence type="ECO:0000256" key="4">
    <source>
        <dbReference type="PIRSR" id="PIRSR623088-2"/>
    </source>
</evidence>
<keyword evidence="9" id="KW-1133">Transmembrane helix</keyword>
<dbReference type="PANTHER" id="PTHR11347">
    <property type="entry name" value="CYCLIC NUCLEOTIDE PHOSPHODIESTERASE"/>
    <property type="match status" value="1"/>
</dbReference>
<evidence type="ECO:0000256" key="8">
    <source>
        <dbReference type="SAM" id="MobiDB-lite"/>
    </source>
</evidence>
<dbReference type="EC" id="3.1.4.-" evidence="6"/>
<organism evidence="11 12">
    <name type="scientific">Polysphondylium violaceum</name>
    <dbReference type="NCBI Taxonomy" id="133409"/>
    <lineage>
        <taxon>Eukaryota</taxon>
        <taxon>Amoebozoa</taxon>
        <taxon>Evosea</taxon>
        <taxon>Eumycetozoa</taxon>
        <taxon>Dictyostelia</taxon>
        <taxon>Dictyosteliales</taxon>
        <taxon>Dictyosteliaceae</taxon>
        <taxon>Polysphondylium</taxon>
    </lineage>
</organism>
<dbReference type="PROSITE" id="PS00126">
    <property type="entry name" value="PDEASE_I_1"/>
    <property type="match status" value="1"/>
</dbReference>
<dbReference type="SMART" id="SM00471">
    <property type="entry name" value="HDc"/>
    <property type="match status" value="1"/>
</dbReference>
<feature type="domain" description="PDEase" evidence="10">
    <location>
        <begin position="480"/>
        <end position="802"/>
    </location>
</feature>
<evidence type="ECO:0000256" key="6">
    <source>
        <dbReference type="RuleBase" id="RU363067"/>
    </source>
</evidence>
<evidence type="ECO:0000313" key="11">
    <source>
        <dbReference type="EMBL" id="KAF2071837.1"/>
    </source>
</evidence>
<evidence type="ECO:0000256" key="2">
    <source>
        <dbReference type="ARBA" id="ARBA00022801"/>
    </source>
</evidence>
<feature type="binding site" evidence="5">
    <location>
        <position position="597"/>
    </location>
    <ligand>
        <name>Zn(2+)</name>
        <dbReference type="ChEBI" id="CHEBI:29105"/>
        <label>2</label>
    </ligand>
</feature>
<dbReference type="GO" id="GO:0007165">
    <property type="term" value="P:signal transduction"/>
    <property type="evidence" value="ECO:0007669"/>
    <property type="project" value="InterPro"/>
</dbReference>
<dbReference type="GO" id="GO:0004114">
    <property type="term" value="F:3',5'-cyclic-nucleotide phosphodiesterase activity"/>
    <property type="evidence" value="ECO:0007669"/>
    <property type="project" value="InterPro"/>
</dbReference>
<dbReference type="SUPFAM" id="SSF109604">
    <property type="entry name" value="HD-domain/PDEase-like"/>
    <property type="match status" value="1"/>
</dbReference>
<dbReference type="InterPro" id="IPR002073">
    <property type="entry name" value="PDEase_catalytic_dom"/>
</dbReference>
<keyword evidence="7" id="KW-0175">Coiled coil</keyword>
<feature type="active site" description="Proton donor" evidence="3">
    <location>
        <position position="557"/>
    </location>
</feature>
<feature type="transmembrane region" description="Helical" evidence="9">
    <location>
        <begin position="280"/>
        <end position="303"/>
    </location>
</feature>
<feature type="binding site" evidence="4">
    <location>
        <position position="597"/>
    </location>
    <ligand>
        <name>AMP</name>
        <dbReference type="ChEBI" id="CHEBI:456215"/>
    </ligand>
</feature>
<evidence type="ECO:0000256" key="7">
    <source>
        <dbReference type="SAM" id="Coils"/>
    </source>
</evidence>